<dbReference type="PANTHER" id="PTHR24198:SF165">
    <property type="entry name" value="ANKYRIN REPEAT-CONTAINING PROTEIN-RELATED"/>
    <property type="match status" value="1"/>
</dbReference>
<dbReference type="PROSITE" id="PS50088">
    <property type="entry name" value="ANK_REPEAT"/>
    <property type="match status" value="1"/>
</dbReference>
<reference evidence="5" key="1">
    <citation type="journal article" date="2015" name="Genome Announc.">
        <title>Draft genome sequence of the fungus Penicillium brasilianum MG11.</title>
        <authorList>
            <person name="Horn F."/>
            <person name="Linde J."/>
            <person name="Mattern D.J."/>
            <person name="Walther G."/>
            <person name="Guthke R."/>
            <person name="Brakhage A.A."/>
            <person name="Valiante V."/>
        </authorList>
    </citation>
    <scope>NUCLEOTIDE SEQUENCE [LARGE SCALE GENOMIC DNA]</scope>
    <source>
        <strain evidence="5">MG11</strain>
    </source>
</reference>
<feature type="repeat" description="ANK" evidence="3">
    <location>
        <begin position="70"/>
        <end position="93"/>
    </location>
</feature>
<dbReference type="Proteomes" id="UP000042958">
    <property type="component" value="Unassembled WGS sequence"/>
</dbReference>
<dbReference type="PANTHER" id="PTHR24198">
    <property type="entry name" value="ANKYRIN REPEAT AND PROTEIN KINASE DOMAIN-CONTAINING PROTEIN"/>
    <property type="match status" value="1"/>
</dbReference>
<gene>
    <name evidence="4" type="ORF">PMG11_11015</name>
</gene>
<dbReference type="OrthoDB" id="5135691at2759"/>
<dbReference type="InterPro" id="IPR036770">
    <property type="entry name" value="Ankyrin_rpt-contain_sf"/>
</dbReference>
<dbReference type="EMBL" id="CDHK01000017">
    <property type="protein sequence ID" value="CEJ62518.1"/>
    <property type="molecule type" value="Genomic_DNA"/>
</dbReference>
<dbReference type="InterPro" id="IPR002110">
    <property type="entry name" value="Ankyrin_rpt"/>
</dbReference>
<evidence type="ECO:0000313" key="4">
    <source>
        <dbReference type="EMBL" id="CEJ62518.1"/>
    </source>
</evidence>
<protein>
    <submittedName>
        <fullName evidence="4">Uncharacterized protein</fullName>
    </submittedName>
</protein>
<sequence length="185" mass="21147">MLIATQLNVRDMASLGKSCWNLYHRLQPSILKYNIQFQNSDLLHLAARDNDYARAELLLLYGANANTFLHGKTPLMRAIQRGSLDVLELLLSHRNIDLRLQNQEGESTLTYAVQYGTCAGKGRLVKPQLGNKTRHEHDRTVPPMDTCTSHVGSLPWLWIPFNGPRAKSGRGYRLRNWVRRAKSQR</sequence>
<evidence type="ECO:0000256" key="2">
    <source>
        <dbReference type="ARBA" id="ARBA00023043"/>
    </source>
</evidence>
<dbReference type="AlphaFoldDB" id="A0A0F7U0Y1"/>
<dbReference type="PROSITE" id="PS50297">
    <property type="entry name" value="ANK_REP_REGION"/>
    <property type="match status" value="1"/>
</dbReference>
<keyword evidence="5" id="KW-1185">Reference proteome</keyword>
<dbReference type="Pfam" id="PF12796">
    <property type="entry name" value="Ank_2"/>
    <property type="match status" value="1"/>
</dbReference>
<proteinExistence type="predicted"/>
<accession>A0A0F7U0Y1</accession>
<organism evidence="4 5">
    <name type="scientific">Penicillium brasilianum</name>
    <dbReference type="NCBI Taxonomy" id="104259"/>
    <lineage>
        <taxon>Eukaryota</taxon>
        <taxon>Fungi</taxon>
        <taxon>Dikarya</taxon>
        <taxon>Ascomycota</taxon>
        <taxon>Pezizomycotina</taxon>
        <taxon>Eurotiomycetes</taxon>
        <taxon>Eurotiomycetidae</taxon>
        <taxon>Eurotiales</taxon>
        <taxon>Aspergillaceae</taxon>
        <taxon>Penicillium</taxon>
    </lineage>
</organism>
<name>A0A0F7U0Y1_PENBI</name>
<dbReference type="SMART" id="SM00248">
    <property type="entry name" value="ANK"/>
    <property type="match status" value="2"/>
</dbReference>
<keyword evidence="2 3" id="KW-0040">ANK repeat</keyword>
<evidence type="ECO:0000256" key="3">
    <source>
        <dbReference type="PROSITE-ProRule" id="PRU00023"/>
    </source>
</evidence>
<dbReference type="SUPFAM" id="SSF48403">
    <property type="entry name" value="Ankyrin repeat"/>
    <property type="match status" value="1"/>
</dbReference>
<keyword evidence="1" id="KW-0677">Repeat</keyword>
<evidence type="ECO:0000313" key="5">
    <source>
        <dbReference type="Proteomes" id="UP000042958"/>
    </source>
</evidence>
<evidence type="ECO:0000256" key="1">
    <source>
        <dbReference type="ARBA" id="ARBA00022737"/>
    </source>
</evidence>
<dbReference type="Gene3D" id="1.25.40.20">
    <property type="entry name" value="Ankyrin repeat-containing domain"/>
    <property type="match status" value="1"/>
</dbReference>